<evidence type="ECO:0000256" key="5">
    <source>
        <dbReference type="ARBA" id="ARBA00022989"/>
    </source>
</evidence>
<feature type="transmembrane region" description="Helical" evidence="7">
    <location>
        <begin position="47"/>
        <end position="68"/>
    </location>
</feature>
<proteinExistence type="inferred from homology"/>
<dbReference type="EMBL" id="JAWDID010000026">
    <property type="protein sequence ID" value="MDU0341589.1"/>
    <property type="molecule type" value="Genomic_DNA"/>
</dbReference>
<evidence type="ECO:0000313" key="8">
    <source>
        <dbReference type="EMBL" id="MDU0341589.1"/>
    </source>
</evidence>
<keyword evidence="9" id="KW-1185">Reference proteome</keyword>
<dbReference type="PANTHER" id="PTHR33452">
    <property type="entry name" value="OXIDOREDUCTASE CATD-RELATED"/>
    <property type="match status" value="1"/>
</dbReference>
<keyword evidence="4 7" id="KW-0812">Transmembrane</keyword>
<sequence length="131" mass="14206">MPRLDSLGRFAPHSLALLRIVTALTFFTHGTQKLFAFPVAPSWGMPAAFSLSWTAAVLEVVGGLLIAVGFLTRPTAFVLSGLMAVAYWMAHAPKSFYPLLNGGEPALLFCFIFFYIFFAGPGSFALDNRKG</sequence>
<feature type="transmembrane region" description="Helical" evidence="7">
    <location>
        <begin position="75"/>
        <end position="93"/>
    </location>
</feature>
<name>A0ABU3S9W8_9HYPH</name>
<dbReference type="RefSeq" id="WP_316019408.1">
    <property type="nucleotide sequence ID" value="NZ_JAWDID010000026.1"/>
</dbReference>
<evidence type="ECO:0000256" key="4">
    <source>
        <dbReference type="ARBA" id="ARBA00022692"/>
    </source>
</evidence>
<dbReference type="Proteomes" id="UP001254257">
    <property type="component" value="Unassembled WGS sequence"/>
</dbReference>
<comment type="subcellular location">
    <subcellularLocation>
        <location evidence="1">Cell membrane</location>
        <topology evidence="1">Multi-pass membrane protein</topology>
    </subcellularLocation>
</comment>
<dbReference type="InterPro" id="IPR032808">
    <property type="entry name" value="DoxX"/>
</dbReference>
<evidence type="ECO:0000256" key="2">
    <source>
        <dbReference type="ARBA" id="ARBA00006679"/>
    </source>
</evidence>
<organism evidence="8 9">
    <name type="scientific">Bosea rubneri</name>
    <dbReference type="NCBI Taxonomy" id="3075434"/>
    <lineage>
        <taxon>Bacteria</taxon>
        <taxon>Pseudomonadati</taxon>
        <taxon>Pseudomonadota</taxon>
        <taxon>Alphaproteobacteria</taxon>
        <taxon>Hyphomicrobiales</taxon>
        <taxon>Boseaceae</taxon>
        <taxon>Bosea</taxon>
    </lineage>
</organism>
<keyword evidence="6 7" id="KW-0472">Membrane</keyword>
<evidence type="ECO:0000256" key="1">
    <source>
        <dbReference type="ARBA" id="ARBA00004651"/>
    </source>
</evidence>
<keyword evidence="5 7" id="KW-1133">Transmembrane helix</keyword>
<reference evidence="8 9" key="1">
    <citation type="submission" date="2023-09" db="EMBL/GenBank/DDBJ databases">
        <title>Whole genome shotgun sequencing (WGS) of Bosea sp. ZW T0_25, isolated from stored onions (Allium cepa).</title>
        <authorList>
            <person name="Stoll D.A."/>
            <person name="Huch M."/>
        </authorList>
    </citation>
    <scope>NUCLEOTIDE SEQUENCE [LARGE SCALE GENOMIC DNA]</scope>
    <source>
        <strain evidence="8 9">ZW T0_25</strain>
    </source>
</reference>
<evidence type="ECO:0000256" key="7">
    <source>
        <dbReference type="SAM" id="Phobius"/>
    </source>
</evidence>
<keyword evidence="3" id="KW-1003">Cell membrane</keyword>
<gene>
    <name evidence="8" type="ORF">RKE40_16950</name>
</gene>
<protein>
    <submittedName>
        <fullName evidence="8">DoxX family protein</fullName>
    </submittedName>
</protein>
<comment type="caution">
    <text evidence="8">The sequence shown here is derived from an EMBL/GenBank/DDBJ whole genome shotgun (WGS) entry which is preliminary data.</text>
</comment>
<evidence type="ECO:0000313" key="9">
    <source>
        <dbReference type="Proteomes" id="UP001254257"/>
    </source>
</evidence>
<comment type="similarity">
    <text evidence="2">Belongs to the DoxX family.</text>
</comment>
<feature type="transmembrane region" description="Helical" evidence="7">
    <location>
        <begin position="105"/>
        <end position="126"/>
    </location>
</feature>
<dbReference type="PANTHER" id="PTHR33452:SF4">
    <property type="entry name" value="BLL4328 PROTEIN"/>
    <property type="match status" value="1"/>
</dbReference>
<dbReference type="Pfam" id="PF07681">
    <property type="entry name" value="DoxX"/>
    <property type="match status" value="1"/>
</dbReference>
<accession>A0ABU3S9W8</accession>
<evidence type="ECO:0000256" key="6">
    <source>
        <dbReference type="ARBA" id="ARBA00023136"/>
    </source>
</evidence>
<dbReference type="InterPro" id="IPR051907">
    <property type="entry name" value="DoxX-like_oxidoreductase"/>
</dbReference>
<evidence type="ECO:0000256" key="3">
    <source>
        <dbReference type="ARBA" id="ARBA00022475"/>
    </source>
</evidence>